<dbReference type="Gene3D" id="3.40.50.150">
    <property type="entry name" value="Vaccinia Virus protein VP39"/>
    <property type="match status" value="1"/>
</dbReference>
<dbReference type="EMBL" id="CP017641">
    <property type="protein sequence ID" value="APZ95455.1"/>
    <property type="molecule type" value="Genomic_DNA"/>
</dbReference>
<dbReference type="GO" id="GO:0008171">
    <property type="term" value="F:O-methyltransferase activity"/>
    <property type="evidence" value="ECO:0007669"/>
    <property type="project" value="TreeGrafter"/>
</dbReference>
<proteinExistence type="predicted"/>
<dbReference type="InterPro" id="IPR053188">
    <property type="entry name" value="FkbM_Methyltransferase"/>
</dbReference>
<dbReference type="KEGG" id="fmr:Fuma_05113"/>
<evidence type="ECO:0000313" key="3">
    <source>
        <dbReference type="Proteomes" id="UP000187735"/>
    </source>
</evidence>
<dbReference type="AlphaFoldDB" id="A0A1P8WN24"/>
<evidence type="ECO:0000259" key="1">
    <source>
        <dbReference type="Pfam" id="PF05050"/>
    </source>
</evidence>
<keyword evidence="2" id="KW-0808">Transferase</keyword>
<keyword evidence="3" id="KW-1185">Reference proteome</keyword>
<evidence type="ECO:0000313" key="2">
    <source>
        <dbReference type="EMBL" id="APZ95455.1"/>
    </source>
</evidence>
<dbReference type="STRING" id="1891926.Fuma_05113"/>
<feature type="domain" description="Methyltransferase FkbM" evidence="1">
    <location>
        <begin position="37"/>
        <end position="200"/>
    </location>
</feature>
<sequence length="245" mass="27137">MNAGMLRGSNDPRTNGELDYLERMIRASGDRSPVVIDVGANYGIYCSHASKLMEGNGRIFAAEPCRATFVQLQQNTAGLPTDIDCMNVAFSDKQGEAQLYVVGAGAGTNSLEAEVTPTDATERVALMTLDHFITAARLDQVDLVKIDTEGHDYAVLCGARQGIGSGKIRALQFEYNWRWISQRSFLRDVFQLIADVDYQFGRVTPDGIEVYDQWHQRMETLVEDNYAIFHSDLGKHLKLISPPGA</sequence>
<keyword evidence="2" id="KW-0489">Methyltransferase</keyword>
<dbReference type="GO" id="GO:0032259">
    <property type="term" value="P:methylation"/>
    <property type="evidence" value="ECO:0007669"/>
    <property type="project" value="UniProtKB-KW"/>
</dbReference>
<organism evidence="2 3">
    <name type="scientific">Fuerstiella marisgermanici</name>
    <dbReference type="NCBI Taxonomy" id="1891926"/>
    <lineage>
        <taxon>Bacteria</taxon>
        <taxon>Pseudomonadati</taxon>
        <taxon>Planctomycetota</taxon>
        <taxon>Planctomycetia</taxon>
        <taxon>Planctomycetales</taxon>
        <taxon>Planctomycetaceae</taxon>
        <taxon>Fuerstiella</taxon>
    </lineage>
</organism>
<gene>
    <name evidence="2" type="ORF">Fuma_05113</name>
</gene>
<dbReference type="PANTHER" id="PTHR36973:SF4">
    <property type="entry name" value="NODULATION PROTEIN"/>
    <property type="match status" value="1"/>
</dbReference>
<accession>A0A1P8WN24</accession>
<dbReference type="PANTHER" id="PTHR36973">
    <property type="entry name" value="SLL1456 PROTEIN-RELATED"/>
    <property type="match status" value="1"/>
</dbReference>
<dbReference type="InterPro" id="IPR029063">
    <property type="entry name" value="SAM-dependent_MTases_sf"/>
</dbReference>
<dbReference type="SUPFAM" id="SSF53335">
    <property type="entry name" value="S-adenosyl-L-methionine-dependent methyltransferases"/>
    <property type="match status" value="1"/>
</dbReference>
<name>A0A1P8WN24_9PLAN</name>
<dbReference type="InterPro" id="IPR006342">
    <property type="entry name" value="FkbM_mtfrase"/>
</dbReference>
<dbReference type="Proteomes" id="UP000187735">
    <property type="component" value="Chromosome"/>
</dbReference>
<protein>
    <submittedName>
        <fullName evidence="2">Methyltransferase, FkbM family</fullName>
    </submittedName>
</protein>
<reference evidence="2 3" key="1">
    <citation type="journal article" date="2016" name="Front. Microbiol.">
        <title>Fuerstia marisgermanicae gen. nov., sp. nov., an Unusual Member of the Phylum Planctomycetes from the German Wadden Sea.</title>
        <authorList>
            <person name="Kohn T."/>
            <person name="Heuer A."/>
            <person name="Jogler M."/>
            <person name="Vollmers J."/>
            <person name="Boedeker C."/>
            <person name="Bunk B."/>
            <person name="Rast P."/>
            <person name="Borchert D."/>
            <person name="Glockner I."/>
            <person name="Freese H.M."/>
            <person name="Klenk H.P."/>
            <person name="Overmann J."/>
            <person name="Kaster A.K."/>
            <person name="Rohde M."/>
            <person name="Wiegand S."/>
            <person name="Jogler C."/>
        </authorList>
    </citation>
    <scope>NUCLEOTIDE SEQUENCE [LARGE SCALE GENOMIC DNA]</scope>
    <source>
        <strain evidence="2 3">NH11</strain>
    </source>
</reference>
<dbReference type="NCBIfam" id="TIGR01444">
    <property type="entry name" value="fkbM_fam"/>
    <property type="match status" value="1"/>
</dbReference>
<dbReference type="Pfam" id="PF05050">
    <property type="entry name" value="Methyltransf_21"/>
    <property type="match status" value="1"/>
</dbReference>